<keyword evidence="11" id="KW-0411">Iron-sulfur</keyword>
<keyword evidence="6" id="KW-0004">4Fe-4S</keyword>
<evidence type="ECO:0000256" key="5">
    <source>
        <dbReference type="ARBA" id="ARBA00022023"/>
    </source>
</evidence>
<evidence type="ECO:0000256" key="7">
    <source>
        <dbReference type="ARBA" id="ARBA00022723"/>
    </source>
</evidence>
<dbReference type="InterPro" id="IPR000445">
    <property type="entry name" value="HhH_motif"/>
</dbReference>
<dbReference type="SUPFAM" id="SSF48150">
    <property type="entry name" value="DNA-glycosylase"/>
    <property type="match status" value="1"/>
</dbReference>
<dbReference type="InterPro" id="IPR023170">
    <property type="entry name" value="HhH_base_excis_C"/>
</dbReference>
<dbReference type="GO" id="GO:0034039">
    <property type="term" value="F:8-oxo-7,8-dihydroguanine DNA N-glycosylase activity"/>
    <property type="evidence" value="ECO:0007669"/>
    <property type="project" value="TreeGrafter"/>
</dbReference>
<dbReference type="NCBIfam" id="NF008132">
    <property type="entry name" value="PRK10880.1"/>
    <property type="match status" value="1"/>
</dbReference>
<evidence type="ECO:0000256" key="12">
    <source>
        <dbReference type="ARBA" id="ARBA00023204"/>
    </source>
</evidence>
<dbReference type="AlphaFoldDB" id="A0A3B1B9X6"/>
<dbReference type="InterPro" id="IPR029119">
    <property type="entry name" value="MutY_C"/>
</dbReference>
<evidence type="ECO:0000256" key="6">
    <source>
        <dbReference type="ARBA" id="ARBA00022485"/>
    </source>
</evidence>
<sequence length="362" mass="40308">MSKTALKTPSFSRSVLTWFDTHGRKHLPWQQDRSPYRVWVSEIMLQQTQVATVIPYFEAFMARFPQLHDLADAPLDDVLARWSGLGYYARARNLHKAAQMVRDQYDGIFPTNFVDVLALPGIGRSTAGAILSLALNQHHAILDGNVKRVLARVFAVDGWPGKTPVAELLWQHSERLTPKKRVADFNQAMMDLGAGICTRSQPRCEACPLQQSCVAFSEQRQTDYPGKKPKKTIPVRETQMLLLSNANSEVLLQRRPPTGIWGGLLSLPEISMDDDVSGWCEKHLGFTVGEQTCWPVVRHTFSHFHLDISPVLISPASAAGSNAHTMSVMEGPEWVWYKGCADVGGLPAPVARLLAKMREASV</sequence>
<dbReference type="EMBL" id="UOFV01000372">
    <property type="protein sequence ID" value="VAX03095.1"/>
    <property type="molecule type" value="Genomic_DNA"/>
</dbReference>
<keyword evidence="10" id="KW-0408">Iron</keyword>
<comment type="similarity">
    <text evidence="3">Belongs to the Nth/MutY family.</text>
</comment>
<dbReference type="SMART" id="SM00525">
    <property type="entry name" value="FES"/>
    <property type="match status" value="1"/>
</dbReference>
<comment type="cofactor">
    <cofactor evidence="2">
        <name>[4Fe-4S] cluster</name>
        <dbReference type="ChEBI" id="CHEBI:49883"/>
    </cofactor>
</comment>
<evidence type="ECO:0000256" key="9">
    <source>
        <dbReference type="ARBA" id="ARBA00022801"/>
    </source>
</evidence>
<organism evidence="15">
    <name type="scientific">hydrothermal vent metagenome</name>
    <dbReference type="NCBI Taxonomy" id="652676"/>
    <lineage>
        <taxon>unclassified sequences</taxon>
        <taxon>metagenomes</taxon>
        <taxon>ecological metagenomes</taxon>
    </lineage>
</organism>
<reference evidence="15" key="1">
    <citation type="submission" date="2018-06" db="EMBL/GenBank/DDBJ databases">
        <authorList>
            <person name="Zhirakovskaya E."/>
        </authorList>
    </citation>
    <scope>NUCLEOTIDE SEQUENCE</scope>
</reference>
<evidence type="ECO:0000256" key="10">
    <source>
        <dbReference type="ARBA" id="ARBA00023004"/>
    </source>
</evidence>
<keyword evidence="13 15" id="KW-0326">Glycosidase</keyword>
<dbReference type="PANTHER" id="PTHR42944">
    <property type="entry name" value="ADENINE DNA GLYCOSYLASE"/>
    <property type="match status" value="1"/>
</dbReference>
<dbReference type="GO" id="GO:0000701">
    <property type="term" value="F:purine-specific mismatch base pair DNA N-glycosylase activity"/>
    <property type="evidence" value="ECO:0007669"/>
    <property type="project" value="UniProtKB-EC"/>
</dbReference>
<dbReference type="GO" id="GO:0032357">
    <property type="term" value="F:oxidized purine DNA binding"/>
    <property type="evidence" value="ECO:0007669"/>
    <property type="project" value="TreeGrafter"/>
</dbReference>
<dbReference type="FunFam" id="1.10.340.30:FF:000002">
    <property type="entry name" value="Adenine DNA glycosylase"/>
    <property type="match status" value="1"/>
</dbReference>
<name>A0A3B1B9X6_9ZZZZ</name>
<evidence type="ECO:0000256" key="8">
    <source>
        <dbReference type="ARBA" id="ARBA00022763"/>
    </source>
</evidence>
<dbReference type="InterPro" id="IPR011257">
    <property type="entry name" value="DNA_glycosylase"/>
</dbReference>
<dbReference type="InterPro" id="IPR044298">
    <property type="entry name" value="MIG/MutY"/>
</dbReference>
<evidence type="ECO:0000259" key="14">
    <source>
        <dbReference type="SMART" id="SM00478"/>
    </source>
</evidence>
<feature type="domain" description="HhH-GPD" evidence="14">
    <location>
        <begin position="44"/>
        <end position="195"/>
    </location>
</feature>
<dbReference type="EC" id="3.2.2.31" evidence="4"/>
<dbReference type="InterPro" id="IPR005760">
    <property type="entry name" value="A/G_AdeGlyc_MutY"/>
</dbReference>
<keyword evidence="12" id="KW-0234">DNA repair</keyword>
<evidence type="ECO:0000313" key="15">
    <source>
        <dbReference type="EMBL" id="VAX03095.1"/>
    </source>
</evidence>
<dbReference type="Gene3D" id="1.10.1670.10">
    <property type="entry name" value="Helix-hairpin-Helix base-excision DNA repair enzymes (C-terminal)"/>
    <property type="match status" value="1"/>
</dbReference>
<dbReference type="Pfam" id="PF14815">
    <property type="entry name" value="NUDIX_4"/>
    <property type="match status" value="1"/>
</dbReference>
<dbReference type="Gene3D" id="3.90.79.10">
    <property type="entry name" value="Nucleoside Triphosphate Pyrophosphohydrolase"/>
    <property type="match status" value="1"/>
</dbReference>
<dbReference type="InterPro" id="IPR015797">
    <property type="entry name" value="NUDIX_hydrolase-like_dom_sf"/>
</dbReference>
<dbReference type="GO" id="GO:0051539">
    <property type="term" value="F:4 iron, 4 sulfur cluster binding"/>
    <property type="evidence" value="ECO:0007669"/>
    <property type="project" value="UniProtKB-KW"/>
</dbReference>
<dbReference type="GO" id="GO:0046872">
    <property type="term" value="F:metal ion binding"/>
    <property type="evidence" value="ECO:0007669"/>
    <property type="project" value="UniProtKB-KW"/>
</dbReference>
<gene>
    <name evidence="15" type="ORF">MNBD_GAMMA19-2063</name>
</gene>
<keyword evidence="7" id="KW-0479">Metal-binding</keyword>
<protein>
    <recommendedName>
        <fullName evidence="5">Adenine DNA glycosylase</fullName>
        <ecNumber evidence="4">3.2.2.31</ecNumber>
    </recommendedName>
</protein>
<dbReference type="Pfam" id="PF00633">
    <property type="entry name" value="HHH"/>
    <property type="match status" value="1"/>
</dbReference>
<dbReference type="CDD" id="cd03431">
    <property type="entry name" value="NUDIX_DNA_Glycosylase_C-MutY"/>
    <property type="match status" value="1"/>
</dbReference>
<evidence type="ECO:0000256" key="2">
    <source>
        <dbReference type="ARBA" id="ARBA00001966"/>
    </source>
</evidence>
<evidence type="ECO:0000256" key="1">
    <source>
        <dbReference type="ARBA" id="ARBA00000843"/>
    </source>
</evidence>
<evidence type="ECO:0000256" key="3">
    <source>
        <dbReference type="ARBA" id="ARBA00008343"/>
    </source>
</evidence>
<dbReference type="PROSITE" id="PS01155">
    <property type="entry name" value="ENDONUCLEASE_III_2"/>
    <property type="match status" value="1"/>
</dbReference>
<keyword evidence="9 15" id="KW-0378">Hydrolase</keyword>
<dbReference type="NCBIfam" id="TIGR01084">
    <property type="entry name" value="mutY"/>
    <property type="match status" value="1"/>
</dbReference>
<keyword evidence="8" id="KW-0227">DNA damage</keyword>
<dbReference type="FunFam" id="1.10.1670.10:FF:000002">
    <property type="entry name" value="Adenine DNA glycosylase"/>
    <property type="match status" value="1"/>
</dbReference>
<dbReference type="GO" id="GO:0006284">
    <property type="term" value="P:base-excision repair"/>
    <property type="evidence" value="ECO:0007669"/>
    <property type="project" value="InterPro"/>
</dbReference>
<dbReference type="InterPro" id="IPR004036">
    <property type="entry name" value="Endonuclease-III-like_CS2"/>
</dbReference>
<dbReference type="GO" id="GO:0006298">
    <property type="term" value="P:mismatch repair"/>
    <property type="evidence" value="ECO:0007669"/>
    <property type="project" value="TreeGrafter"/>
</dbReference>
<dbReference type="Pfam" id="PF00730">
    <property type="entry name" value="HhH-GPD"/>
    <property type="match status" value="1"/>
</dbReference>
<dbReference type="SUPFAM" id="SSF55811">
    <property type="entry name" value="Nudix"/>
    <property type="match status" value="1"/>
</dbReference>
<dbReference type="InterPro" id="IPR003651">
    <property type="entry name" value="Endonuclease3_FeS-loop_motif"/>
</dbReference>
<dbReference type="GO" id="GO:0035485">
    <property type="term" value="F:adenine/guanine mispair binding"/>
    <property type="evidence" value="ECO:0007669"/>
    <property type="project" value="TreeGrafter"/>
</dbReference>
<accession>A0A3B1B9X6</accession>
<dbReference type="Gene3D" id="1.10.340.30">
    <property type="entry name" value="Hypothetical protein, domain 2"/>
    <property type="match status" value="1"/>
</dbReference>
<evidence type="ECO:0000256" key="13">
    <source>
        <dbReference type="ARBA" id="ARBA00023295"/>
    </source>
</evidence>
<dbReference type="SMART" id="SM00478">
    <property type="entry name" value="ENDO3c"/>
    <property type="match status" value="1"/>
</dbReference>
<dbReference type="InterPro" id="IPR003265">
    <property type="entry name" value="HhH-GPD_domain"/>
</dbReference>
<proteinExistence type="inferred from homology"/>
<evidence type="ECO:0000256" key="11">
    <source>
        <dbReference type="ARBA" id="ARBA00023014"/>
    </source>
</evidence>
<comment type="catalytic activity">
    <reaction evidence="1">
        <text>Hydrolyzes free adenine bases from 7,8-dihydro-8-oxoguanine:adenine mismatched double-stranded DNA, leaving an apurinic site.</text>
        <dbReference type="EC" id="3.2.2.31"/>
    </reaction>
</comment>
<dbReference type="PANTHER" id="PTHR42944:SF1">
    <property type="entry name" value="ADENINE DNA GLYCOSYLASE"/>
    <property type="match status" value="1"/>
</dbReference>
<dbReference type="CDD" id="cd00056">
    <property type="entry name" value="ENDO3c"/>
    <property type="match status" value="1"/>
</dbReference>
<evidence type="ECO:0000256" key="4">
    <source>
        <dbReference type="ARBA" id="ARBA00012045"/>
    </source>
</evidence>